<reference evidence="6 7" key="1">
    <citation type="journal article" date="2016" name="Mol. Biol. Evol.">
        <title>Comparative Genomics of Early-Diverging Mushroom-Forming Fungi Provides Insights into the Origins of Lignocellulose Decay Capabilities.</title>
        <authorList>
            <person name="Nagy L.G."/>
            <person name="Riley R."/>
            <person name="Tritt A."/>
            <person name="Adam C."/>
            <person name="Daum C."/>
            <person name="Floudas D."/>
            <person name="Sun H."/>
            <person name="Yadav J.S."/>
            <person name="Pangilinan J."/>
            <person name="Larsson K.H."/>
            <person name="Matsuura K."/>
            <person name="Barry K."/>
            <person name="Labutti K."/>
            <person name="Kuo R."/>
            <person name="Ohm R.A."/>
            <person name="Bhattacharya S.S."/>
            <person name="Shirouzu T."/>
            <person name="Yoshinaga Y."/>
            <person name="Martin F.M."/>
            <person name="Grigoriev I.V."/>
            <person name="Hibbett D.S."/>
        </authorList>
    </citation>
    <scope>NUCLEOTIDE SEQUENCE [LARGE SCALE GENOMIC DNA]</scope>
    <source>
        <strain evidence="6 7">L-15889</strain>
    </source>
</reference>
<keyword evidence="2" id="KW-0479">Metal-binding</keyword>
<dbReference type="PANTHER" id="PTHR14742:SF0">
    <property type="entry name" value="RIBONUCLEASE P PROTEIN SUBUNIT P21"/>
    <property type="match status" value="1"/>
</dbReference>
<protein>
    <submittedName>
        <fullName evidence="6">Rpr2-domain-containing protein</fullName>
    </submittedName>
</protein>
<gene>
    <name evidence="6" type="ORF">DAEQUDRAFT_809753</name>
</gene>
<feature type="region of interest" description="Disordered" evidence="5">
    <location>
        <begin position="46"/>
        <end position="79"/>
    </location>
</feature>
<evidence type="ECO:0000256" key="5">
    <source>
        <dbReference type="SAM" id="MobiDB-lite"/>
    </source>
</evidence>
<evidence type="ECO:0000313" key="7">
    <source>
        <dbReference type="Proteomes" id="UP000076727"/>
    </source>
</evidence>
<dbReference type="GO" id="GO:0008033">
    <property type="term" value="P:tRNA processing"/>
    <property type="evidence" value="ECO:0007669"/>
    <property type="project" value="UniProtKB-KW"/>
</dbReference>
<dbReference type="InterPro" id="IPR007175">
    <property type="entry name" value="Rpr2/Snm1/Rpp21"/>
</dbReference>
<name>A0A165SD48_9APHY</name>
<proteinExistence type="inferred from homology"/>
<accession>A0A165SD48</accession>
<keyword evidence="1" id="KW-0819">tRNA processing</keyword>
<dbReference type="PANTHER" id="PTHR14742">
    <property type="entry name" value="RIBONUCLEASE P SUBUNIT P21"/>
    <property type="match status" value="1"/>
</dbReference>
<dbReference type="STRING" id="1314783.A0A165SD48"/>
<evidence type="ECO:0000256" key="3">
    <source>
        <dbReference type="ARBA" id="ARBA00022833"/>
    </source>
</evidence>
<comment type="similarity">
    <text evidence="4">Belongs to the eukaryotic/archaeal RNase P protein component 4 family.</text>
</comment>
<keyword evidence="7" id="KW-1185">Reference proteome</keyword>
<sequence>MAKKNKEQEPTANLQSVTNRDILQRLNFLYQASAYLNTIAPHAATLPPKHGVPEPSRSQHLAEKHELRRKRRHPASTSDLSRNYVATMKAISQKATVKMDPTIKRTICQNCNTVLVPGVTEKVRVRGCRVHGNVVRHGCMACGFVRKIPAPPLLDPDAPPDSSSASTNAPATPTQTQGEAAEPGDEPMVIDTAQPSVSDPGVKQETKKTRRAKRKGPRPRLPPLFQRKGHVVFRGNLKLESDDAV</sequence>
<dbReference type="GO" id="GO:0005655">
    <property type="term" value="C:nucleolar ribonuclease P complex"/>
    <property type="evidence" value="ECO:0007669"/>
    <property type="project" value="TreeGrafter"/>
</dbReference>
<feature type="compositionally biased region" description="Low complexity" evidence="5">
    <location>
        <begin position="160"/>
        <end position="174"/>
    </location>
</feature>
<keyword evidence="3" id="KW-0862">Zinc</keyword>
<feature type="compositionally biased region" description="Basic residues" evidence="5">
    <location>
        <begin position="208"/>
        <end position="218"/>
    </location>
</feature>
<evidence type="ECO:0000256" key="1">
    <source>
        <dbReference type="ARBA" id="ARBA00022694"/>
    </source>
</evidence>
<evidence type="ECO:0000313" key="6">
    <source>
        <dbReference type="EMBL" id="KZT71820.1"/>
    </source>
</evidence>
<organism evidence="6 7">
    <name type="scientific">Daedalea quercina L-15889</name>
    <dbReference type="NCBI Taxonomy" id="1314783"/>
    <lineage>
        <taxon>Eukaryota</taxon>
        <taxon>Fungi</taxon>
        <taxon>Dikarya</taxon>
        <taxon>Basidiomycota</taxon>
        <taxon>Agaricomycotina</taxon>
        <taxon>Agaricomycetes</taxon>
        <taxon>Polyporales</taxon>
        <taxon>Fomitopsis</taxon>
    </lineage>
</organism>
<dbReference type="AlphaFoldDB" id="A0A165SD48"/>
<dbReference type="EMBL" id="KV429044">
    <property type="protein sequence ID" value="KZT71820.1"/>
    <property type="molecule type" value="Genomic_DNA"/>
</dbReference>
<dbReference type="Proteomes" id="UP000076727">
    <property type="component" value="Unassembled WGS sequence"/>
</dbReference>
<feature type="region of interest" description="Disordered" evidence="5">
    <location>
        <begin position="153"/>
        <end position="229"/>
    </location>
</feature>
<dbReference type="OrthoDB" id="128536at2759"/>
<evidence type="ECO:0000256" key="2">
    <source>
        <dbReference type="ARBA" id="ARBA00022723"/>
    </source>
</evidence>
<dbReference type="Gene3D" id="6.20.50.20">
    <property type="match status" value="1"/>
</dbReference>
<evidence type="ECO:0000256" key="4">
    <source>
        <dbReference type="ARBA" id="ARBA00038402"/>
    </source>
</evidence>
<dbReference type="Pfam" id="PF04032">
    <property type="entry name" value="Rpr2"/>
    <property type="match status" value="1"/>
</dbReference>
<dbReference type="GO" id="GO:0046872">
    <property type="term" value="F:metal ion binding"/>
    <property type="evidence" value="ECO:0007669"/>
    <property type="project" value="UniProtKB-KW"/>
</dbReference>